<dbReference type="Pfam" id="PF00990">
    <property type="entry name" value="GGDEF"/>
    <property type="match status" value="1"/>
</dbReference>
<dbReference type="GO" id="GO:0007165">
    <property type="term" value="P:signal transduction"/>
    <property type="evidence" value="ECO:0007669"/>
    <property type="project" value="InterPro"/>
</dbReference>
<protein>
    <recommendedName>
        <fullName evidence="2">diguanylate cyclase</fullName>
        <ecNumber evidence="2">2.7.7.65</ecNumber>
    </recommendedName>
</protein>
<keyword evidence="12" id="KW-1185">Reference proteome</keyword>
<evidence type="ECO:0000256" key="6">
    <source>
        <dbReference type="ARBA" id="ARBA00023136"/>
    </source>
</evidence>
<dbReference type="GO" id="GO:0052621">
    <property type="term" value="F:diguanylate cyclase activity"/>
    <property type="evidence" value="ECO:0007669"/>
    <property type="project" value="UniProtKB-EC"/>
</dbReference>
<evidence type="ECO:0000259" key="10">
    <source>
        <dbReference type="PROSITE" id="PS50887"/>
    </source>
</evidence>
<accession>A0A848GBB2</accession>
<keyword evidence="6 8" id="KW-0472">Membrane</keyword>
<keyword evidence="5 8" id="KW-1133">Transmembrane helix</keyword>
<dbReference type="PROSITE" id="PS50885">
    <property type="entry name" value="HAMP"/>
    <property type="match status" value="1"/>
</dbReference>
<evidence type="ECO:0000256" key="5">
    <source>
        <dbReference type="ARBA" id="ARBA00022989"/>
    </source>
</evidence>
<evidence type="ECO:0000256" key="2">
    <source>
        <dbReference type="ARBA" id="ARBA00012528"/>
    </source>
</evidence>
<comment type="subcellular location">
    <subcellularLocation>
        <location evidence="1">Cell membrane</location>
        <topology evidence="1">Multi-pass membrane protein</topology>
    </subcellularLocation>
</comment>
<evidence type="ECO:0000256" key="8">
    <source>
        <dbReference type="SAM" id="Phobius"/>
    </source>
</evidence>
<proteinExistence type="predicted"/>
<feature type="domain" description="GGDEF" evidence="10">
    <location>
        <begin position="475"/>
        <end position="611"/>
    </location>
</feature>
<dbReference type="InterPro" id="IPR029787">
    <property type="entry name" value="Nucleotide_cyclase"/>
</dbReference>
<dbReference type="AlphaFoldDB" id="A0A848GBB2"/>
<dbReference type="SUPFAM" id="SSF55073">
    <property type="entry name" value="Nucleotide cyclase"/>
    <property type="match status" value="1"/>
</dbReference>
<keyword evidence="4 8" id="KW-0812">Transmembrane</keyword>
<dbReference type="FunFam" id="3.30.70.270:FF:000001">
    <property type="entry name" value="Diguanylate cyclase domain protein"/>
    <property type="match status" value="1"/>
</dbReference>
<dbReference type="GO" id="GO:0043709">
    <property type="term" value="P:cell adhesion involved in single-species biofilm formation"/>
    <property type="evidence" value="ECO:0007669"/>
    <property type="project" value="TreeGrafter"/>
</dbReference>
<feature type="transmembrane region" description="Helical" evidence="8">
    <location>
        <begin position="344"/>
        <end position="366"/>
    </location>
</feature>
<sequence length="611" mass="66998">MFSRSRPITLQRLLVLALLLVVVPMVAVQAWFYYLTAQRSAVQFQEQLASEVSARVYDKVLQFFDVPQRVVRFNAEQFRAGVLNPADSEGMQRNFLLQLRQQPLLTFLSVGTAEGEYFSASRPVQGEDRALRLLQATQVDGRQMGLYRVSADDRRGEFIAWGNPHFDARTRPWFKAAMGRDSLRWYPAYRYAINDPKGAYDAMGIGMASPLHDAAGRFIGVVTADVALTQLSELLAGITRDLGGTAFLMDEAGDLLAASTLEPLYELQADQTRRIRATESPNPLISAASRVVKEADQLKGRAFRDVAGQTYLLDWWAYPLPDGPTLTIGVVLPQSRVDAPSRSLLFNTALFSAAILVLSVAVALVVSRRVARPLEALGAWAARLGHGEWREVAPGASAIAEVEALSRALHLMADGVRYHTANLEHEVAARTAELEEANLELARRSDTDGLTGLANRRCFDEALQGELSRACRARRPLALIMIDVDHFKQYNDYYGHLAGDDCLRRVAAVLEAGVHRPGDLCARYGGEEFAVIAASSDAAGMAVLAERLRAGVEQLEIPHAGSPCGVVTASFGVAVLVPDSNKVAERLIRLADEALYEAKEQGRNRVVMAPQ</sequence>
<comment type="caution">
    <text evidence="11">The sequence shown here is derived from an EMBL/GenBank/DDBJ whole genome shotgun (WGS) entry which is preliminary data.</text>
</comment>
<dbReference type="SMART" id="SM00304">
    <property type="entry name" value="HAMP"/>
    <property type="match status" value="1"/>
</dbReference>
<gene>
    <name evidence="11" type="ORF">HHL15_13730</name>
</gene>
<dbReference type="InterPro" id="IPR003660">
    <property type="entry name" value="HAMP_dom"/>
</dbReference>
<dbReference type="EC" id="2.7.7.65" evidence="2"/>
<dbReference type="PANTHER" id="PTHR45138">
    <property type="entry name" value="REGULATORY COMPONENTS OF SENSORY TRANSDUCTION SYSTEM"/>
    <property type="match status" value="1"/>
</dbReference>
<evidence type="ECO:0000313" key="12">
    <source>
        <dbReference type="Proteomes" id="UP000580043"/>
    </source>
</evidence>
<dbReference type="InterPro" id="IPR050469">
    <property type="entry name" value="Diguanylate_Cyclase"/>
</dbReference>
<evidence type="ECO:0000256" key="1">
    <source>
        <dbReference type="ARBA" id="ARBA00004651"/>
    </source>
</evidence>
<evidence type="ECO:0000259" key="9">
    <source>
        <dbReference type="PROSITE" id="PS50885"/>
    </source>
</evidence>
<organism evidence="11 12">
    <name type="scientific">Zoogloea dura</name>
    <dbReference type="NCBI Taxonomy" id="2728840"/>
    <lineage>
        <taxon>Bacteria</taxon>
        <taxon>Pseudomonadati</taxon>
        <taxon>Pseudomonadota</taxon>
        <taxon>Betaproteobacteria</taxon>
        <taxon>Rhodocyclales</taxon>
        <taxon>Zoogloeaceae</taxon>
        <taxon>Zoogloea</taxon>
    </lineage>
</organism>
<comment type="catalytic activity">
    <reaction evidence="7">
        <text>2 GTP = 3',3'-c-di-GMP + 2 diphosphate</text>
        <dbReference type="Rhea" id="RHEA:24898"/>
        <dbReference type="ChEBI" id="CHEBI:33019"/>
        <dbReference type="ChEBI" id="CHEBI:37565"/>
        <dbReference type="ChEBI" id="CHEBI:58805"/>
        <dbReference type="EC" id="2.7.7.65"/>
    </reaction>
</comment>
<name>A0A848GBB2_9RHOO</name>
<dbReference type="InterPro" id="IPR033479">
    <property type="entry name" value="dCache_1"/>
</dbReference>
<reference evidence="11 12" key="1">
    <citation type="submission" date="2020-04" db="EMBL/GenBank/DDBJ databases">
        <title>Zoogloea sp. G-4-1-14 isolated from soil.</title>
        <authorList>
            <person name="Dahal R.H."/>
        </authorList>
    </citation>
    <scope>NUCLEOTIDE SEQUENCE [LARGE SCALE GENOMIC DNA]</scope>
    <source>
        <strain evidence="11 12">G-4-1-14</strain>
    </source>
</reference>
<evidence type="ECO:0000256" key="3">
    <source>
        <dbReference type="ARBA" id="ARBA00022475"/>
    </source>
</evidence>
<dbReference type="Gene3D" id="3.30.450.20">
    <property type="entry name" value="PAS domain"/>
    <property type="match status" value="1"/>
</dbReference>
<evidence type="ECO:0000256" key="4">
    <source>
        <dbReference type="ARBA" id="ARBA00022692"/>
    </source>
</evidence>
<dbReference type="InterPro" id="IPR000160">
    <property type="entry name" value="GGDEF_dom"/>
</dbReference>
<evidence type="ECO:0000313" key="11">
    <source>
        <dbReference type="EMBL" id="NML26811.1"/>
    </source>
</evidence>
<dbReference type="Gene3D" id="3.30.70.270">
    <property type="match status" value="1"/>
</dbReference>
<dbReference type="Proteomes" id="UP000580043">
    <property type="component" value="Unassembled WGS sequence"/>
</dbReference>
<evidence type="ECO:0000256" key="7">
    <source>
        <dbReference type="ARBA" id="ARBA00034247"/>
    </source>
</evidence>
<dbReference type="Gene3D" id="6.10.340.10">
    <property type="match status" value="1"/>
</dbReference>
<dbReference type="RefSeq" id="WP_169146353.1">
    <property type="nucleotide sequence ID" value="NZ_JABBGA010000010.1"/>
</dbReference>
<dbReference type="CDD" id="cd01949">
    <property type="entry name" value="GGDEF"/>
    <property type="match status" value="1"/>
</dbReference>
<dbReference type="PANTHER" id="PTHR45138:SF9">
    <property type="entry name" value="DIGUANYLATE CYCLASE DGCM-RELATED"/>
    <property type="match status" value="1"/>
</dbReference>
<dbReference type="NCBIfam" id="TIGR00254">
    <property type="entry name" value="GGDEF"/>
    <property type="match status" value="1"/>
</dbReference>
<dbReference type="InterPro" id="IPR043128">
    <property type="entry name" value="Rev_trsase/Diguanyl_cyclase"/>
</dbReference>
<dbReference type="GO" id="GO:0005886">
    <property type="term" value="C:plasma membrane"/>
    <property type="evidence" value="ECO:0007669"/>
    <property type="project" value="UniProtKB-SubCell"/>
</dbReference>
<dbReference type="Pfam" id="PF02743">
    <property type="entry name" value="dCache_1"/>
    <property type="match status" value="1"/>
</dbReference>
<feature type="domain" description="HAMP" evidence="9">
    <location>
        <begin position="368"/>
        <end position="421"/>
    </location>
</feature>
<keyword evidence="3" id="KW-1003">Cell membrane</keyword>
<dbReference type="GO" id="GO:1902201">
    <property type="term" value="P:negative regulation of bacterial-type flagellum-dependent cell motility"/>
    <property type="evidence" value="ECO:0007669"/>
    <property type="project" value="TreeGrafter"/>
</dbReference>
<dbReference type="SMART" id="SM00267">
    <property type="entry name" value="GGDEF"/>
    <property type="match status" value="1"/>
</dbReference>
<dbReference type="PROSITE" id="PS50887">
    <property type="entry name" value="GGDEF"/>
    <property type="match status" value="1"/>
</dbReference>
<dbReference type="EMBL" id="JABBGA010000010">
    <property type="protein sequence ID" value="NML26811.1"/>
    <property type="molecule type" value="Genomic_DNA"/>
</dbReference>